<reference evidence="3" key="1">
    <citation type="submission" date="2022-11" db="UniProtKB">
        <authorList>
            <consortium name="EnsemblMetazoa"/>
        </authorList>
    </citation>
    <scope>IDENTIFICATION</scope>
</reference>
<feature type="binding site" evidence="1">
    <location>
        <position position="326"/>
    </location>
    <ligand>
        <name>Mg(2+)</name>
        <dbReference type="ChEBI" id="CHEBI:18420"/>
        <label>1</label>
    </ligand>
</feature>
<feature type="region of interest" description="Disordered" evidence="2">
    <location>
        <begin position="376"/>
        <end position="514"/>
    </location>
</feature>
<dbReference type="OrthoDB" id="2021138at2759"/>
<feature type="binding site" evidence="1">
    <location>
        <position position="329"/>
    </location>
    <ligand>
        <name>Mg(2+)</name>
        <dbReference type="ChEBI" id="CHEBI:18420"/>
        <label>1</label>
    </ligand>
</feature>
<evidence type="ECO:0008006" key="5">
    <source>
        <dbReference type="Google" id="ProtNLM"/>
    </source>
</evidence>
<dbReference type="GeneID" id="119737470"/>
<dbReference type="RefSeq" id="XP_038067788.1">
    <property type="nucleotide sequence ID" value="XM_038211860.1"/>
</dbReference>
<dbReference type="GO" id="GO:0046872">
    <property type="term" value="F:metal ion binding"/>
    <property type="evidence" value="ECO:0007669"/>
    <property type="project" value="UniProtKB-KW"/>
</dbReference>
<dbReference type="InterPro" id="IPR036705">
    <property type="entry name" value="Ribosyl_crysJ1_sf"/>
</dbReference>
<feature type="compositionally biased region" description="Basic and acidic residues" evidence="2">
    <location>
        <begin position="456"/>
        <end position="469"/>
    </location>
</feature>
<name>A0A914AVR7_PATMI</name>
<organism evidence="3 4">
    <name type="scientific">Patiria miniata</name>
    <name type="common">Bat star</name>
    <name type="synonym">Asterina miniata</name>
    <dbReference type="NCBI Taxonomy" id="46514"/>
    <lineage>
        <taxon>Eukaryota</taxon>
        <taxon>Metazoa</taxon>
        <taxon>Echinodermata</taxon>
        <taxon>Eleutherozoa</taxon>
        <taxon>Asterozoa</taxon>
        <taxon>Asteroidea</taxon>
        <taxon>Valvatacea</taxon>
        <taxon>Valvatida</taxon>
        <taxon>Asterinidae</taxon>
        <taxon>Patiria</taxon>
    </lineage>
</organism>
<dbReference type="InterPro" id="IPR005502">
    <property type="entry name" value="Ribosyl_crysJ1"/>
</dbReference>
<accession>A0A914AVR7</accession>
<feature type="binding site" evidence="1">
    <location>
        <position position="96"/>
    </location>
    <ligand>
        <name>Mg(2+)</name>
        <dbReference type="ChEBI" id="CHEBI:18420"/>
        <label>1</label>
    </ligand>
</feature>
<evidence type="ECO:0000313" key="3">
    <source>
        <dbReference type="EnsemblMetazoa" id="XP_038067788.1"/>
    </source>
</evidence>
<feature type="binding site" evidence="1">
    <location>
        <position position="98"/>
    </location>
    <ligand>
        <name>Mg(2+)</name>
        <dbReference type="ChEBI" id="CHEBI:18420"/>
        <label>1</label>
    </ligand>
</feature>
<evidence type="ECO:0000256" key="1">
    <source>
        <dbReference type="PIRSR" id="PIRSR605502-1"/>
    </source>
</evidence>
<evidence type="ECO:0000256" key="2">
    <source>
        <dbReference type="SAM" id="MobiDB-lite"/>
    </source>
</evidence>
<dbReference type="Proteomes" id="UP000887568">
    <property type="component" value="Unplaced"/>
</dbReference>
<feature type="binding site" evidence="1">
    <location>
        <position position="97"/>
    </location>
    <ligand>
        <name>Mg(2+)</name>
        <dbReference type="ChEBI" id="CHEBI:18420"/>
        <label>1</label>
    </ligand>
</feature>
<feature type="compositionally biased region" description="Polar residues" evidence="2">
    <location>
        <begin position="405"/>
        <end position="416"/>
    </location>
</feature>
<feature type="compositionally biased region" description="Polar residues" evidence="2">
    <location>
        <begin position="431"/>
        <end position="451"/>
    </location>
</feature>
<protein>
    <recommendedName>
        <fullName evidence="5">ADP-ribosylglycohydrolase</fullName>
    </recommendedName>
</protein>
<dbReference type="EnsemblMetazoa" id="XM_038211860.1">
    <property type="protein sequence ID" value="XP_038067788.1"/>
    <property type="gene ID" value="LOC119737470"/>
</dbReference>
<dbReference type="InterPro" id="IPR050792">
    <property type="entry name" value="ADP-ribosylglycohydrolase"/>
</dbReference>
<feature type="binding site" evidence="1">
    <location>
        <position position="328"/>
    </location>
    <ligand>
        <name>Mg(2+)</name>
        <dbReference type="ChEBI" id="CHEBI:18420"/>
        <label>1</label>
    </ligand>
</feature>
<dbReference type="OMA" id="SHWRDGM"/>
<proteinExistence type="predicted"/>
<dbReference type="Gene3D" id="1.10.4080.10">
    <property type="entry name" value="ADP-ribosylation/Crystallin J1"/>
    <property type="match status" value="1"/>
</dbReference>
<keyword evidence="1" id="KW-0479">Metal-binding</keyword>
<keyword evidence="1" id="KW-0460">Magnesium</keyword>
<evidence type="ECO:0000313" key="4">
    <source>
        <dbReference type="Proteomes" id="UP000887568"/>
    </source>
</evidence>
<sequence>MGKAFSSVLPRKLWGKEKVNDGKLTLTPDPNNKLQDQILGTIYGNCIGDAIGLMTEFLSKEQAQKYYGGKHLEYPMKEIAATYYMHQMVFPEADWTDDSDQMILILQSLMDKDGKADALDFSVKLLNWREHGFAELGDPCGMGLGQTTLKVLSHKDYKTDPHQAALNVWEASKRYLAPNGGVMRTSVAGIHRYDDINQVISNTKVFCKVTHADPRCIASCVAVTTAISMMLRGLHKMPDGHYDVTSLTEASFNYAKECLLRDEEGNLDAEQVKELKFHMNASLDELELADRKKIGYTFKCLGAGFWALRQKKFRDAIEAITLEGGDADTNGAVAGALLGCKLGYRNLPPSWKDDLKHKKWLDDIIARYLKMDIMTESCGTPVDGPEGGLRLTSGTKDNTEKATPPETTGNNNSTTAHAADNVTPEPATEVKVQNVTSNTSDKPTDDVSFTNDSEDLVPHKSDDPNRSEVEPADVSLEVTGQNESRGQDDSLAGDSSTEVTRIGESSGERPSNSS</sequence>
<dbReference type="SUPFAM" id="SSF101478">
    <property type="entry name" value="ADP-ribosylglycohydrolase"/>
    <property type="match status" value="1"/>
</dbReference>
<dbReference type="PANTHER" id="PTHR16222:SF40">
    <property type="entry name" value="ADP-RIBOSYLGLYCOHYDROLASE"/>
    <property type="match status" value="1"/>
</dbReference>
<dbReference type="AlphaFoldDB" id="A0A914AVR7"/>
<dbReference type="Pfam" id="PF03747">
    <property type="entry name" value="ADP_ribosyl_GH"/>
    <property type="match status" value="1"/>
</dbReference>
<keyword evidence="4" id="KW-1185">Reference proteome</keyword>
<dbReference type="PANTHER" id="PTHR16222">
    <property type="entry name" value="ADP-RIBOSYLGLYCOHYDROLASE"/>
    <property type="match status" value="1"/>
</dbReference>
<comment type="cofactor">
    <cofactor evidence="1">
        <name>Mg(2+)</name>
        <dbReference type="ChEBI" id="CHEBI:18420"/>
    </cofactor>
    <text evidence="1">Binds 2 magnesium ions per subunit.</text>
</comment>